<dbReference type="Pfam" id="PF13472">
    <property type="entry name" value="Lipase_GDSL_2"/>
    <property type="match status" value="1"/>
</dbReference>
<keyword evidence="4" id="KW-1185">Reference proteome</keyword>
<dbReference type="PANTHER" id="PTHR43784">
    <property type="entry name" value="GDSL-LIKE LIPASE/ACYLHYDROLASE, PUTATIVE (AFU_ORTHOLOGUE AFUA_2G00820)-RELATED"/>
    <property type="match status" value="1"/>
</dbReference>
<feature type="signal peptide" evidence="1">
    <location>
        <begin position="1"/>
        <end position="24"/>
    </location>
</feature>
<dbReference type="AlphaFoldDB" id="A0A1H2T8Q9"/>
<name>A0A1H2T8Q9_9PSEU</name>
<evidence type="ECO:0000256" key="1">
    <source>
        <dbReference type="SAM" id="SignalP"/>
    </source>
</evidence>
<proteinExistence type="predicted"/>
<dbReference type="Proteomes" id="UP000199515">
    <property type="component" value="Unassembled WGS sequence"/>
</dbReference>
<organism evidence="3 4">
    <name type="scientific">Amycolatopsis xylanica</name>
    <dbReference type="NCBI Taxonomy" id="589385"/>
    <lineage>
        <taxon>Bacteria</taxon>
        <taxon>Bacillati</taxon>
        <taxon>Actinomycetota</taxon>
        <taxon>Actinomycetes</taxon>
        <taxon>Pseudonocardiales</taxon>
        <taxon>Pseudonocardiaceae</taxon>
        <taxon>Amycolatopsis</taxon>
    </lineage>
</organism>
<dbReference type="InterPro" id="IPR036514">
    <property type="entry name" value="SGNH_hydro_sf"/>
</dbReference>
<accession>A0A1H2T8Q9</accession>
<dbReference type="SUPFAM" id="SSF52266">
    <property type="entry name" value="SGNH hydrolase"/>
    <property type="match status" value="1"/>
</dbReference>
<evidence type="ECO:0000259" key="2">
    <source>
        <dbReference type="Pfam" id="PF13472"/>
    </source>
</evidence>
<gene>
    <name evidence="3" type="ORF">SAMN05421504_101491</name>
</gene>
<keyword evidence="1" id="KW-0732">Signal</keyword>
<dbReference type="PANTHER" id="PTHR43784:SF2">
    <property type="entry name" value="GDSL-LIKE LIPASE_ACYLHYDROLASE, PUTATIVE (AFU_ORTHOLOGUE AFUA_2G00820)-RELATED"/>
    <property type="match status" value="1"/>
</dbReference>
<sequence length="401" mass="41870">MRKIRVVALGVSAAVVLGAAQASAQFPAPPDPGAWVGTWGASAAGPVPGTDNGYPNFSIRNVVHTSVGGRSTRVTLSNAFGNSPLVLGHSSVAVSAKAGTADAKPGTVKELTFGKRATVTIPAGAEVQSDSVDLAIPADSDLLVTTYVPTPSGPVTYHPAASQTSFFTRDGDHALDTEGTAYTETTAVWHYVTGVDVRGSGARGSVVTLGDSITDGVGSTGSTNRRWPDYLADRSKNFGVVNSGISANRLLLGGPGGAGRNALARFNDDVLTKTSVRTLIVLEGINDIQQDPHQTDPARITAAYEQLVARAHAHGIKVLGGTLTPFKGWRVYDETLEATRLAVNKFIRTSGVFDGVVDFDAAIRDPQDPLKMRAQFDSGDHLHPGDAGYRAMAEAVDLARL</sequence>
<dbReference type="Gene3D" id="3.40.50.1110">
    <property type="entry name" value="SGNH hydrolase"/>
    <property type="match status" value="1"/>
</dbReference>
<feature type="chain" id="PRO_5011661816" evidence="1">
    <location>
        <begin position="25"/>
        <end position="401"/>
    </location>
</feature>
<dbReference type="EMBL" id="FNON01000001">
    <property type="protein sequence ID" value="SDW40272.1"/>
    <property type="molecule type" value="Genomic_DNA"/>
</dbReference>
<evidence type="ECO:0000313" key="3">
    <source>
        <dbReference type="EMBL" id="SDW40272.1"/>
    </source>
</evidence>
<reference evidence="3 4" key="1">
    <citation type="submission" date="2016-10" db="EMBL/GenBank/DDBJ databases">
        <authorList>
            <person name="de Groot N.N."/>
        </authorList>
    </citation>
    <scope>NUCLEOTIDE SEQUENCE [LARGE SCALE GENOMIC DNA]</scope>
    <source>
        <strain evidence="3 4">CPCC 202699</strain>
    </source>
</reference>
<feature type="domain" description="SGNH hydrolase-type esterase" evidence="2">
    <location>
        <begin position="209"/>
        <end position="391"/>
    </location>
</feature>
<dbReference type="CDD" id="cd01830">
    <property type="entry name" value="XynE_like"/>
    <property type="match status" value="1"/>
</dbReference>
<dbReference type="STRING" id="589385.SAMN05421504_101491"/>
<dbReference type="InterPro" id="IPR013830">
    <property type="entry name" value="SGNH_hydro"/>
</dbReference>
<protein>
    <submittedName>
        <fullName evidence="3">Lysophospholipase L1</fullName>
    </submittedName>
</protein>
<dbReference type="InterPro" id="IPR053140">
    <property type="entry name" value="GDSL_Rv0518-like"/>
</dbReference>
<evidence type="ECO:0000313" key="4">
    <source>
        <dbReference type="Proteomes" id="UP000199515"/>
    </source>
</evidence>